<dbReference type="KEGG" id="ima:PO878_10505"/>
<dbReference type="InterPro" id="IPR032698">
    <property type="entry name" value="SirB1_N"/>
</dbReference>
<comment type="similarity">
    <text evidence="1">Belongs to the UPF0162 family.</text>
</comment>
<accession>A0AAE9YDL0</accession>
<evidence type="ECO:0000256" key="1">
    <source>
        <dbReference type="ARBA" id="ARBA00007100"/>
    </source>
</evidence>
<dbReference type="RefSeq" id="WP_272738667.1">
    <property type="nucleotide sequence ID" value="NZ_CP116942.1"/>
</dbReference>
<dbReference type="Pfam" id="PF13369">
    <property type="entry name" value="Transglut_core2"/>
    <property type="match status" value="1"/>
</dbReference>
<feature type="domain" description="Protein SirB1 N-terminal" evidence="2">
    <location>
        <begin position="85"/>
        <end position="195"/>
    </location>
</feature>
<evidence type="ECO:0000313" key="3">
    <source>
        <dbReference type="EMBL" id="WCO69153.1"/>
    </source>
</evidence>
<dbReference type="AlphaFoldDB" id="A0AAE9YDL0"/>
<reference evidence="3" key="1">
    <citation type="submission" date="2023-01" db="EMBL/GenBank/DDBJ databases">
        <title>The diversity of Class Acidimicrobiia in South China Sea sediment environments and the proposal of Iamia marina sp. nov., a novel species of the genus Iamia.</title>
        <authorList>
            <person name="He Y."/>
            <person name="Tian X."/>
        </authorList>
    </citation>
    <scope>NUCLEOTIDE SEQUENCE</scope>
    <source>
        <strain evidence="3">DSM 19957</strain>
    </source>
</reference>
<dbReference type="EMBL" id="CP116942">
    <property type="protein sequence ID" value="WCO69153.1"/>
    <property type="molecule type" value="Genomic_DNA"/>
</dbReference>
<evidence type="ECO:0000259" key="2">
    <source>
        <dbReference type="Pfam" id="PF13369"/>
    </source>
</evidence>
<organism evidence="3 4">
    <name type="scientific">Iamia majanohamensis</name>
    <dbReference type="NCBI Taxonomy" id="467976"/>
    <lineage>
        <taxon>Bacteria</taxon>
        <taxon>Bacillati</taxon>
        <taxon>Actinomycetota</taxon>
        <taxon>Acidimicrobiia</taxon>
        <taxon>Acidimicrobiales</taxon>
        <taxon>Iamiaceae</taxon>
        <taxon>Iamia</taxon>
    </lineage>
</organism>
<dbReference type="Proteomes" id="UP001216390">
    <property type="component" value="Chromosome"/>
</dbReference>
<protein>
    <submittedName>
        <fullName evidence="3">Transglutaminase family protein</fullName>
    </submittedName>
</protein>
<name>A0AAE9YDL0_9ACTN</name>
<evidence type="ECO:0000313" key="4">
    <source>
        <dbReference type="Proteomes" id="UP001216390"/>
    </source>
</evidence>
<gene>
    <name evidence="3" type="ORF">PO878_10505</name>
</gene>
<dbReference type="PANTHER" id="PTHR31350">
    <property type="entry name" value="SI:DKEY-261L7.2"/>
    <property type="match status" value="1"/>
</dbReference>
<keyword evidence="4" id="KW-1185">Reference proteome</keyword>
<proteinExistence type="inferred from homology"/>
<sequence length="277" mass="29143">MPADRQPPLDPSHPSELTTRFAGVVRRSAPDRGLDEACALVAAHFSVGADPDGTDLVAVRSGLDDLARGVGDPSLRGVVDHLVAAGLGGDPSDYASPASSMLPAVVRRRRGLPILLAVVAVEVARRCEVPAAVVGMPGHVLVVGDDGLADPFHRRSHLRPADACDLFRRLHGASAPWDPSYLDPVGDAQVVARILANLANRYRADRDHRREAVALGLRSLVPGVGAEEQAALASALARSGAFDRAATTMEALADAGGAGTDPEELRERAVRWRARLN</sequence>
<dbReference type="PANTHER" id="PTHR31350:SF21">
    <property type="entry name" value="F-BOX ONLY PROTEIN 21"/>
    <property type="match status" value="1"/>
</dbReference>